<gene>
    <name evidence="2" type="ORF">BACCOPRO_03374</name>
</gene>
<evidence type="ECO:0000313" key="3">
    <source>
        <dbReference type="Proteomes" id="UP000014073"/>
    </source>
</evidence>
<keyword evidence="1" id="KW-0812">Transmembrane</keyword>
<evidence type="ECO:0000313" key="2">
    <source>
        <dbReference type="EMBL" id="EEF77851.1"/>
    </source>
</evidence>
<protein>
    <submittedName>
        <fullName evidence="2">Uncharacterized protein</fullName>
    </submittedName>
</protein>
<evidence type="ECO:0000256" key="1">
    <source>
        <dbReference type="SAM" id="Phobius"/>
    </source>
</evidence>
<sequence length="40" mass="5134">MIWQELSYKFTFFIRLMFYKYLLIRYLCSGLYLFLPMAYF</sequence>
<dbReference type="HOGENOM" id="CLU_3284766_0_0_10"/>
<dbReference type="STRING" id="547042.BACCOPRO_03374"/>
<keyword evidence="1" id="KW-1133">Transmembrane helix</keyword>
<reference evidence="2 3" key="1">
    <citation type="submission" date="2008-12" db="EMBL/GenBank/DDBJ databases">
        <authorList>
            <person name="Fulton L."/>
            <person name="Clifton S."/>
            <person name="Fulton B."/>
            <person name="Xu J."/>
            <person name="Minx P."/>
            <person name="Pepin K.H."/>
            <person name="Johnson M."/>
            <person name="Bhonagiri V."/>
            <person name="Nash W.E."/>
            <person name="Mardis E.R."/>
            <person name="Wilson R.K."/>
        </authorList>
    </citation>
    <scope>NUCLEOTIDE SEQUENCE [LARGE SCALE GENOMIC DNA]</scope>
    <source>
        <strain evidence="2 3">DSM 18228</strain>
    </source>
</reference>
<name>S0FEL3_9BACT</name>
<dbReference type="EMBL" id="ACBW01000214">
    <property type="protein sequence ID" value="EEF77851.1"/>
    <property type="molecule type" value="Genomic_DNA"/>
</dbReference>
<dbReference type="AlphaFoldDB" id="S0FEL3"/>
<keyword evidence="1" id="KW-0472">Membrane</keyword>
<organism evidence="2 3">
    <name type="scientific">Phocaeicola coprophilus DSM 18228 = JCM 13818</name>
    <dbReference type="NCBI Taxonomy" id="547042"/>
    <lineage>
        <taxon>Bacteria</taxon>
        <taxon>Pseudomonadati</taxon>
        <taxon>Bacteroidota</taxon>
        <taxon>Bacteroidia</taxon>
        <taxon>Bacteroidales</taxon>
        <taxon>Bacteroidaceae</taxon>
        <taxon>Phocaeicola</taxon>
    </lineage>
</organism>
<keyword evidence="3" id="KW-1185">Reference proteome</keyword>
<feature type="transmembrane region" description="Helical" evidence="1">
    <location>
        <begin position="21"/>
        <end position="39"/>
    </location>
</feature>
<comment type="caution">
    <text evidence="2">The sequence shown here is derived from an EMBL/GenBank/DDBJ whole genome shotgun (WGS) entry which is preliminary data.</text>
</comment>
<dbReference type="Proteomes" id="UP000014073">
    <property type="component" value="Unassembled WGS sequence"/>
</dbReference>
<proteinExistence type="predicted"/>
<accession>S0FEL3</accession>